<evidence type="ECO:0000313" key="2">
    <source>
        <dbReference type="Proteomes" id="UP000294562"/>
    </source>
</evidence>
<dbReference type="Gene3D" id="2.40.10.270">
    <property type="entry name" value="Bacteriophage SPP1 head-tail adaptor protein"/>
    <property type="match status" value="1"/>
</dbReference>
<accession>A0A4R6B0M3</accession>
<sequence>MKRSQLRWLVTLEEQVVEPDGAGGNVSVWRAKGAHYACLEPLTGRELLDGAAGVSRVPFRVTVVGAPYGAPSRPHPKDRFRHGTRIFDIIAVSEADPAGRFVECRAIEEVTV</sequence>
<gene>
    <name evidence="1" type="ORF">E2L05_09635</name>
</gene>
<dbReference type="Proteomes" id="UP000294562">
    <property type="component" value="Unassembled WGS sequence"/>
</dbReference>
<dbReference type="Pfam" id="PF05521">
    <property type="entry name" value="Phage_HCP"/>
    <property type="match status" value="1"/>
</dbReference>
<proteinExistence type="predicted"/>
<reference evidence="1 2" key="1">
    <citation type="submission" date="2019-03" db="EMBL/GenBank/DDBJ databases">
        <title>Rhodobacteraceae bacterium SM1902, a new member of the family Rhodobacteraceae isolated from Yantai.</title>
        <authorList>
            <person name="Sun Y."/>
        </authorList>
    </citation>
    <scope>NUCLEOTIDE SEQUENCE [LARGE SCALE GENOMIC DNA]</scope>
    <source>
        <strain evidence="1 2">SM1902</strain>
    </source>
</reference>
<name>A0A4R6B0M3_9RHOB</name>
<keyword evidence="2" id="KW-1185">Reference proteome</keyword>
<dbReference type="RefSeq" id="WP_133342705.1">
    <property type="nucleotide sequence ID" value="NZ_SMZO01000018.1"/>
</dbReference>
<comment type="caution">
    <text evidence="1">The sequence shown here is derived from an EMBL/GenBank/DDBJ whole genome shotgun (WGS) entry which is preliminary data.</text>
</comment>
<dbReference type="EMBL" id="SMZO01000018">
    <property type="protein sequence ID" value="TDL88003.1"/>
    <property type="molecule type" value="Genomic_DNA"/>
</dbReference>
<dbReference type="AlphaFoldDB" id="A0A4R6B0M3"/>
<dbReference type="OrthoDB" id="7570189at2"/>
<organism evidence="1 2">
    <name type="scientific">Meridianimarinicoccus aquatilis</name>
    <dbReference type="NCBI Taxonomy" id="2552766"/>
    <lineage>
        <taxon>Bacteria</taxon>
        <taxon>Pseudomonadati</taxon>
        <taxon>Pseudomonadota</taxon>
        <taxon>Alphaproteobacteria</taxon>
        <taxon>Rhodobacterales</taxon>
        <taxon>Paracoccaceae</taxon>
        <taxon>Meridianimarinicoccus</taxon>
    </lineage>
</organism>
<dbReference type="InterPro" id="IPR008767">
    <property type="entry name" value="Phage_SPP1_head-tail_adaptor"/>
</dbReference>
<evidence type="ECO:0000313" key="1">
    <source>
        <dbReference type="EMBL" id="TDL88003.1"/>
    </source>
</evidence>
<dbReference type="InterPro" id="IPR038666">
    <property type="entry name" value="SSP1_head-tail_sf"/>
</dbReference>
<protein>
    <submittedName>
        <fullName evidence="1">Head-tail adaptor protein</fullName>
    </submittedName>
</protein>